<gene>
    <name evidence="1" type="ORF">BV898_13088</name>
</gene>
<name>A0A1W0WBX4_HYPEX</name>
<dbReference type="Proteomes" id="UP000192578">
    <property type="component" value="Unassembled WGS sequence"/>
</dbReference>
<reference evidence="2" key="1">
    <citation type="submission" date="2017-01" db="EMBL/GenBank/DDBJ databases">
        <title>Comparative genomics of anhydrobiosis in the tardigrade Hypsibius dujardini.</title>
        <authorList>
            <person name="Yoshida Y."/>
            <person name="Koutsovoulos G."/>
            <person name="Laetsch D."/>
            <person name="Stevens L."/>
            <person name="Kumar S."/>
            <person name="Horikawa D."/>
            <person name="Ishino K."/>
            <person name="Komine S."/>
            <person name="Tomita M."/>
            <person name="Blaxter M."/>
            <person name="Arakawa K."/>
        </authorList>
    </citation>
    <scope>NUCLEOTIDE SEQUENCE [LARGE SCALE GENOMIC DNA]</scope>
    <source>
        <strain evidence="2">Z151</strain>
    </source>
</reference>
<keyword evidence="2" id="KW-1185">Reference proteome</keyword>
<protein>
    <submittedName>
        <fullName evidence="1">Uncharacterized protein</fullName>
    </submittedName>
</protein>
<sequence>MVAASGRFPRICEHCGRLLTTAAGWAKHRPDGGRGRAVELELLGAPLPPDGVGAAIEKKTTAISLLTSRLSLLAAHQTRFLLKNCLAASKMIHFLRCSLTLTRLDKLVKFETLIRDSLVAITNTEMFDAGWMQASL</sequence>
<evidence type="ECO:0000313" key="2">
    <source>
        <dbReference type="Proteomes" id="UP000192578"/>
    </source>
</evidence>
<accession>A0A1W0WBX4</accession>
<organism evidence="1 2">
    <name type="scientific">Hypsibius exemplaris</name>
    <name type="common">Freshwater tardigrade</name>
    <dbReference type="NCBI Taxonomy" id="2072580"/>
    <lineage>
        <taxon>Eukaryota</taxon>
        <taxon>Metazoa</taxon>
        <taxon>Ecdysozoa</taxon>
        <taxon>Tardigrada</taxon>
        <taxon>Eutardigrada</taxon>
        <taxon>Parachela</taxon>
        <taxon>Hypsibioidea</taxon>
        <taxon>Hypsibiidae</taxon>
        <taxon>Hypsibius</taxon>
    </lineage>
</organism>
<dbReference type="AlphaFoldDB" id="A0A1W0WBX4"/>
<dbReference type="EMBL" id="MTYJ01000139">
    <property type="protein sequence ID" value="OQV12680.1"/>
    <property type="molecule type" value="Genomic_DNA"/>
</dbReference>
<comment type="caution">
    <text evidence="1">The sequence shown here is derived from an EMBL/GenBank/DDBJ whole genome shotgun (WGS) entry which is preliminary data.</text>
</comment>
<evidence type="ECO:0000313" key="1">
    <source>
        <dbReference type="EMBL" id="OQV12680.1"/>
    </source>
</evidence>
<proteinExistence type="predicted"/>